<gene>
    <name evidence="1" type="ORF">GCM10009849_35720</name>
</gene>
<accession>A0ABN3C2F6</accession>
<dbReference type="InterPro" id="IPR050682">
    <property type="entry name" value="ModA/WtpA"/>
</dbReference>
<dbReference type="Gene3D" id="3.40.190.10">
    <property type="entry name" value="Periplasmic binding protein-like II"/>
    <property type="match status" value="2"/>
</dbReference>
<reference evidence="1 2" key="1">
    <citation type="journal article" date="2019" name="Int. J. Syst. Evol. Microbiol.">
        <title>The Global Catalogue of Microorganisms (GCM) 10K type strain sequencing project: providing services to taxonomists for standard genome sequencing and annotation.</title>
        <authorList>
            <consortium name="The Broad Institute Genomics Platform"/>
            <consortium name="The Broad Institute Genome Sequencing Center for Infectious Disease"/>
            <person name="Wu L."/>
            <person name="Ma J."/>
        </authorList>
    </citation>
    <scope>NUCLEOTIDE SEQUENCE [LARGE SCALE GENOMIC DNA]</scope>
    <source>
        <strain evidence="1 2">JCM 16034</strain>
    </source>
</reference>
<dbReference type="SUPFAM" id="SSF53850">
    <property type="entry name" value="Periplasmic binding protein-like II"/>
    <property type="match status" value="1"/>
</dbReference>
<organism evidence="1 2">
    <name type="scientific">Sinomonas flava</name>
    <dbReference type="NCBI Taxonomy" id="496857"/>
    <lineage>
        <taxon>Bacteria</taxon>
        <taxon>Bacillati</taxon>
        <taxon>Actinomycetota</taxon>
        <taxon>Actinomycetes</taxon>
        <taxon>Micrococcales</taxon>
        <taxon>Micrococcaceae</taxon>
        <taxon>Sinomonas</taxon>
    </lineage>
</organism>
<dbReference type="PANTHER" id="PTHR30632:SF11">
    <property type="entry name" value="BLR4797 PROTEIN"/>
    <property type="match status" value="1"/>
</dbReference>
<sequence>MATRHVLTDLAAAAVRAGLPEVELESVGGVDAAKRVAEGEKLDLVFLAEGALRRLADGGHVVADSVTPLMLSQVAVAVPAESEEPAAHDGGHAFPDAAGLREALQQASRIGYSTGPSGVALVKMIDGWGLGDELGQRMVQARPGIPVARSLAEGEVDLGFQQLSELVGQPGIRILGVLPPDCAIDTVFAGAVATAADDRAAALEVLRFFTSEAAAPIVAEHSFAPAGS</sequence>
<proteinExistence type="predicted"/>
<keyword evidence="2" id="KW-1185">Reference proteome</keyword>
<dbReference type="EMBL" id="BAAAQW010000014">
    <property type="protein sequence ID" value="GAA2203415.1"/>
    <property type="molecule type" value="Genomic_DNA"/>
</dbReference>
<comment type="caution">
    <text evidence="1">The sequence shown here is derived from an EMBL/GenBank/DDBJ whole genome shotgun (WGS) entry which is preliminary data.</text>
</comment>
<protein>
    <submittedName>
        <fullName evidence="1">Molybdate ABC transporter substrate-binding protein</fullName>
    </submittedName>
</protein>
<name>A0ABN3C2F6_9MICC</name>
<dbReference type="Proteomes" id="UP001500432">
    <property type="component" value="Unassembled WGS sequence"/>
</dbReference>
<dbReference type="PANTHER" id="PTHR30632">
    <property type="entry name" value="MOLYBDATE-BINDING PERIPLASMIC PROTEIN"/>
    <property type="match status" value="1"/>
</dbReference>
<evidence type="ECO:0000313" key="1">
    <source>
        <dbReference type="EMBL" id="GAA2203415.1"/>
    </source>
</evidence>
<evidence type="ECO:0000313" key="2">
    <source>
        <dbReference type="Proteomes" id="UP001500432"/>
    </source>
</evidence>
<dbReference type="Pfam" id="PF13531">
    <property type="entry name" value="SBP_bac_11"/>
    <property type="match status" value="1"/>
</dbReference>